<feature type="domain" description="RRM" evidence="4">
    <location>
        <begin position="28"/>
        <end position="105"/>
    </location>
</feature>
<reference evidence="5 6" key="1">
    <citation type="submission" date="2019-05" db="EMBL/GenBank/DDBJ databases">
        <title>Mikania micrantha, genome provides insights into the molecular mechanism of rapid growth.</title>
        <authorList>
            <person name="Liu B."/>
        </authorList>
    </citation>
    <scope>NUCLEOTIDE SEQUENCE [LARGE SCALE GENOMIC DNA]</scope>
    <source>
        <strain evidence="5">NLD-2019</strain>
        <tissue evidence="5">Leaf</tissue>
    </source>
</reference>
<sequence>MASIPAGPSSGSSSSSGFQSPFGDTTFTKVFVGGLAWETQSDTMRRYFEQFGEILEAVVITDKNTGRSKGYGFVTFRDPESAGKACVDPAPIIDGRRANCNLASLGRPRLSFPFGQVTSQIPYVGGGQTANVPSIGGYGYQQPFFYNYRQGLLYPSYPNGMYGSEYIYPQGAYNPYSSQQYLQIYGAVNTPVYPYNQMVGQITPSGHGYTTLQHGYTWPGHQILQFSGSSVNPATTSSVRTIQAAFPTAPVQGQQFVIPTPRHQIMPGILDCSRTKKRSTALLMVGLFSFEWPLLSMITGGEVVVGVGWVGVATRLSFLPEKSWFGKSHDVNRLFRPSCALPVPRGLKKLLPKAGIGFWHAFGSVFTILVKLTSMFEFAFTSVHTLVKVNELSTSDAAHSSVQVQPERIKAARDRQKSYVDNRRRPLEF</sequence>
<dbReference type="InterPro" id="IPR012677">
    <property type="entry name" value="Nucleotide-bd_a/b_plait_sf"/>
</dbReference>
<evidence type="ECO:0000256" key="1">
    <source>
        <dbReference type="ARBA" id="ARBA00022884"/>
    </source>
</evidence>
<dbReference type="PROSITE" id="PS50102">
    <property type="entry name" value="RRM"/>
    <property type="match status" value="1"/>
</dbReference>
<protein>
    <recommendedName>
        <fullName evidence="4">RRM domain-containing protein</fullName>
    </recommendedName>
</protein>
<dbReference type="CDD" id="cd12384">
    <property type="entry name" value="RRM_RBM24_RBM38_like"/>
    <property type="match status" value="1"/>
</dbReference>
<dbReference type="OrthoDB" id="439808at2759"/>
<gene>
    <name evidence="5" type="ORF">E3N88_21723</name>
</gene>
<evidence type="ECO:0000313" key="5">
    <source>
        <dbReference type="EMBL" id="KAD4584122.1"/>
    </source>
</evidence>
<dbReference type="SUPFAM" id="SSF54928">
    <property type="entry name" value="RNA-binding domain, RBD"/>
    <property type="match status" value="1"/>
</dbReference>
<dbReference type="FunFam" id="3.30.70.330:FF:000250">
    <property type="entry name" value="RNA-binding (RRM/RBD/RNP motifs) family protein"/>
    <property type="match status" value="1"/>
</dbReference>
<dbReference type="AlphaFoldDB" id="A0A5N6N8C2"/>
<dbReference type="Pfam" id="PF00076">
    <property type="entry name" value="RRM_1"/>
    <property type="match status" value="1"/>
</dbReference>
<dbReference type="Gene3D" id="3.30.70.330">
    <property type="match status" value="1"/>
</dbReference>
<dbReference type="GO" id="GO:0003723">
    <property type="term" value="F:RNA binding"/>
    <property type="evidence" value="ECO:0007669"/>
    <property type="project" value="UniProtKB-UniRule"/>
</dbReference>
<organism evidence="5 6">
    <name type="scientific">Mikania micrantha</name>
    <name type="common">bitter vine</name>
    <dbReference type="NCBI Taxonomy" id="192012"/>
    <lineage>
        <taxon>Eukaryota</taxon>
        <taxon>Viridiplantae</taxon>
        <taxon>Streptophyta</taxon>
        <taxon>Embryophyta</taxon>
        <taxon>Tracheophyta</taxon>
        <taxon>Spermatophyta</taxon>
        <taxon>Magnoliopsida</taxon>
        <taxon>eudicotyledons</taxon>
        <taxon>Gunneridae</taxon>
        <taxon>Pentapetalae</taxon>
        <taxon>asterids</taxon>
        <taxon>campanulids</taxon>
        <taxon>Asterales</taxon>
        <taxon>Asteraceae</taxon>
        <taxon>Asteroideae</taxon>
        <taxon>Heliantheae alliance</taxon>
        <taxon>Eupatorieae</taxon>
        <taxon>Mikania</taxon>
    </lineage>
</organism>
<dbReference type="EMBL" id="SZYD01000012">
    <property type="protein sequence ID" value="KAD4584122.1"/>
    <property type="molecule type" value="Genomic_DNA"/>
</dbReference>
<evidence type="ECO:0000256" key="3">
    <source>
        <dbReference type="SAM" id="MobiDB-lite"/>
    </source>
</evidence>
<keyword evidence="1 2" id="KW-0694">RNA-binding</keyword>
<evidence type="ECO:0000259" key="4">
    <source>
        <dbReference type="PROSITE" id="PS50102"/>
    </source>
</evidence>
<proteinExistence type="predicted"/>
<dbReference type="InterPro" id="IPR035979">
    <property type="entry name" value="RBD_domain_sf"/>
</dbReference>
<comment type="caution">
    <text evidence="5">The sequence shown here is derived from an EMBL/GenBank/DDBJ whole genome shotgun (WGS) entry which is preliminary data.</text>
</comment>
<name>A0A5N6N8C2_9ASTR</name>
<dbReference type="SMART" id="SM00360">
    <property type="entry name" value="RRM"/>
    <property type="match status" value="1"/>
</dbReference>
<dbReference type="InterPro" id="IPR000504">
    <property type="entry name" value="RRM_dom"/>
</dbReference>
<evidence type="ECO:0000313" key="6">
    <source>
        <dbReference type="Proteomes" id="UP000326396"/>
    </source>
</evidence>
<dbReference type="PANTHER" id="PTHR11176">
    <property type="entry name" value="BOULE-RELATED"/>
    <property type="match status" value="1"/>
</dbReference>
<dbReference type="PANTHER" id="PTHR11176:SF60">
    <property type="entry name" value="RNA-BINDING (RRM_RBD_RNP MOTIFS) FAMILY PROTEIN-RELATED"/>
    <property type="match status" value="1"/>
</dbReference>
<evidence type="ECO:0000256" key="2">
    <source>
        <dbReference type="PROSITE-ProRule" id="PRU00176"/>
    </source>
</evidence>
<keyword evidence="6" id="KW-1185">Reference proteome</keyword>
<accession>A0A5N6N8C2</accession>
<dbReference type="Proteomes" id="UP000326396">
    <property type="component" value="Linkage Group LG2"/>
</dbReference>
<feature type="region of interest" description="Disordered" evidence="3">
    <location>
        <begin position="403"/>
        <end position="429"/>
    </location>
</feature>
<feature type="compositionally biased region" description="Basic and acidic residues" evidence="3">
    <location>
        <begin position="407"/>
        <end position="429"/>
    </location>
</feature>